<dbReference type="AlphaFoldDB" id="A0A8B8A3V7"/>
<feature type="region of interest" description="Disordered" evidence="1">
    <location>
        <begin position="115"/>
        <end position="175"/>
    </location>
</feature>
<gene>
    <name evidence="3 4 5" type="primary">LOC110990081</name>
</gene>
<reference evidence="3 4" key="1">
    <citation type="submission" date="2025-04" db="UniProtKB">
        <authorList>
            <consortium name="RefSeq"/>
        </authorList>
    </citation>
    <scope>IDENTIFICATION</scope>
</reference>
<feature type="region of interest" description="Disordered" evidence="1">
    <location>
        <begin position="67"/>
        <end position="99"/>
    </location>
</feature>
<name>A0A8B8A3V7_ACAPL</name>
<dbReference type="OMA" id="KQRPEWN"/>
<dbReference type="RefSeq" id="XP_022110583.1">
    <property type="nucleotide sequence ID" value="XM_022254891.1"/>
</dbReference>
<feature type="region of interest" description="Disordered" evidence="1">
    <location>
        <begin position="1"/>
        <end position="22"/>
    </location>
</feature>
<protein>
    <submittedName>
        <fullName evidence="3 4">Uncharacterized protein LOC110990081</fullName>
    </submittedName>
</protein>
<dbReference type="RefSeq" id="XP_022110581.1">
    <property type="nucleotide sequence ID" value="XM_022254889.1"/>
</dbReference>
<evidence type="ECO:0000313" key="2">
    <source>
        <dbReference type="Proteomes" id="UP000694845"/>
    </source>
</evidence>
<evidence type="ECO:0000313" key="5">
    <source>
        <dbReference type="RefSeq" id="XP_022110583.1"/>
    </source>
</evidence>
<dbReference type="RefSeq" id="XP_022110582.1">
    <property type="nucleotide sequence ID" value="XM_022254890.1"/>
</dbReference>
<dbReference type="GeneID" id="110990081"/>
<evidence type="ECO:0000313" key="3">
    <source>
        <dbReference type="RefSeq" id="XP_022110581.1"/>
    </source>
</evidence>
<dbReference type="KEGG" id="aplc:110990081"/>
<keyword evidence="2" id="KW-1185">Reference proteome</keyword>
<feature type="compositionally biased region" description="Basic and acidic residues" evidence="1">
    <location>
        <begin position="163"/>
        <end position="175"/>
    </location>
</feature>
<proteinExistence type="predicted"/>
<evidence type="ECO:0000256" key="1">
    <source>
        <dbReference type="SAM" id="MobiDB-lite"/>
    </source>
</evidence>
<dbReference type="OrthoDB" id="10575194at2759"/>
<accession>A0A8B8A3V7</accession>
<evidence type="ECO:0000313" key="4">
    <source>
        <dbReference type="RefSeq" id="XP_022110582.1"/>
    </source>
</evidence>
<dbReference type="Proteomes" id="UP000694845">
    <property type="component" value="Unplaced"/>
</dbReference>
<sequence length="175" mass="19390">MEADQPPLEERDGAQEQMTVASPLDDIESICSELENVQLTDDETTTLLHEALELNKRLKEELRRREVDDGRARDATVGGAGVGRRGDAVSASLPPIHPKKGLSVTQRRIYNSVEMGERSHKTKNRRVAVGAGQRKAHSADGGHQQTASPLTRPRARGTQSAESKQRPEWNDRFSF</sequence>
<organism evidence="2 3">
    <name type="scientific">Acanthaster planci</name>
    <name type="common">Crown-of-thorns starfish</name>
    <dbReference type="NCBI Taxonomy" id="133434"/>
    <lineage>
        <taxon>Eukaryota</taxon>
        <taxon>Metazoa</taxon>
        <taxon>Echinodermata</taxon>
        <taxon>Eleutherozoa</taxon>
        <taxon>Asterozoa</taxon>
        <taxon>Asteroidea</taxon>
        <taxon>Valvatacea</taxon>
        <taxon>Valvatida</taxon>
        <taxon>Acanthasteridae</taxon>
        <taxon>Acanthaster</taxon>
    </lineage>
</organism>